<organism evidence="1 2">
    <name type="scientific">Candidatus Entotheonella gemina</name>
    <dbReference type="NCBI Taxonomy" id="1429439"/>
    <lineage>
        <taxon>Bacteria</taxon>
        <taxon>Pseudomonadati</taxon>
        <taxon>Nitrospinota/Tectimicrobiota group</taxon>
        <taxon>Candidatus Tectimicrobiota</taxon>
        <taxon>Candidatus Entotheonellia</taxon>
        <taxon>Candidatus Entotheonellales</taxon>
        <taxon>Candidatus Entotheonellaceae</taxon>
        <taxon>Candidatus Entotheonella</taxon>
    </lineage>
</organism>
<comment type="caution">
    <text evidence="1">The sequence shown here is derived from an EMBL/GenBank/DDBJ whole genome shotgun (WGS) entry which is preliminary data.</text>
</comment>
<dbReference type="Proteomes" id="UP000019140">
    <property type="component" value="Unassembled WGS sequence"/>
</dbReference>
<dbReference type="HOGENOM" id="CLU_2341536_0_0_7"/>
<name>W4M7L7_9BACT</name>
<dbReference type="EMBL" id="AZHX01000907">
    <property type="protein sequence ID" value="ETX05642.1"/>
    <property type="molecule type" value="Genomic_DNA"/>
</dbReference>
<sequence>MSSIGQTVQVTLQMPKDMYEQVTQAALTEQQQIEDLLRTLIAEGLEAHTTVRELLEHVSEDYRARLAREGKLQQSSDDVLQELRDLRDQITRELYPR</sequence>
<evidence type="ECO:0000313" key="1">
    <source>
        <dbReference type="EMBL" id="ETX05642.1"/>
    </source>
</evidence>
<accession>W4M7L7</accession>
<gene>
    <name evidence="1" type="ORF">ETSY2_21740</name>
</gene>
<evidence type="ECO:0000313" key="2">
    <source>
        <dbReference type="Proteomes" id="UP000019140"/>
    </source>
</evidence>
<reference evidence="1 2" key="1">
    <citation type="journal article" date="2014" name="Nature">
        <title>An environmental bacterial taxon with a large and distinct metabolic repertoire.</title>
        <authorList>
            <person name="Wilson M.C."/>
            <person name="Mori T."/>
            <person name="Ruckert C."/>
            <person name="Uria A.R."/>
            <person name="Helf M.J."/>
            <person name="Takada K."/>
            <person name="Gernert C."/>
            <person name="Steffens U.A."/>
            <person name="Heycke N."/>
            <person name="Schmitt S."/>
            <person name="Rinke C."/>
            <person name="Helfrich E.J."/>
            <person name="Brachmann A.O."/>
            <person name="Gurgui C."/>
            <person name="Wakimoto T."/>
            <person name="Kracht M."/>
            <person name="Crusemann M."/>
            <person name="Hentschel U."/>
            <person name="Abe I."/>
            <person name="Matsunaga S."/>
            <person name="Kalinowski J."/>
            <person name="Takeyama H."/>
            <person name="Piel J."/>
        </authorList>
    </citation>
    <scope>NUCLEOTIDE SEQUENCE [LARGE SCALE GENOMIC DNA]</scope>
    <source>
        <strain evidence="2">TSY2</strain>
    </source>
</reference>
<proteinExistence type="predicted"/>
<dbReference type="AlphaFoldDB" id="W4M7L7"/>
<protein>
    <submittedName>
        <fullName evidence="1">Uncharacterized protein</fullName>
    </submittedName>
</protein>
<keyword evidence="2" id="KW-1185">Reference proteome</keyword>